<dbReference type="EC" id="3.4.16.-" evidence="7"/>
<sequence>MRFSSCVSALAIGVSLVSAAHHSGRSWQHVGKKDIPHKSRRREVPQIQQRSDSAQYLTNTTTKYSVNGTGIPDVNFDIGESYAGLMPISKSKNETRELYFWFFPSENVDASDEILIWLNGGPGCSSLEGLLQENGPFIWQYGTFEPVPNPYTWVNLTNVVWVEQPVGTGFSQGTPTATSETDVAAQFLGFWENFVDTFSLQNRKVFIAGESYAGYYVPYIADAMLNKNNTQYYDVEATMIYDPSTSYDAIQNDIPTVQFVDYWGGLFPFNDTYKDFLHTSAETCGYNDFINTYLTFPPPGPLPGPADLPGLDEHGDTKDECSLWNSVTNEIANVNPCFDVYQVATTCPELWDVLGFPGSFPYVPEGASIYFNRSDVQKAINAPIQEWEECSNGVFVHHDRSPPSGVSVLPGVIERSKRTIIGHGALDMILVSNGTLMMIQNMTWNGAQGFQTKPTEPFYVPYHDEPSESTLAGSGVFGTTHTERGLTWVSIDLAGHMIPQYAPSASYRHVELLLGRIDSLSSTVPFTTDAHLQPNATLGNGTAPPVKRGL</sequence>
<keyword evidence="4 7" id="KW-0732">Signal</keyword>
<dbReference type="PROSITE" id="PS00560">
    <property type="entry name" value="CARBOXYPEPT_SER_HIS"/>
    <property type="match status" value="1"/>
</dbReference>
<dbReference type="GO" id="GO:0004185">
    <property type="term" value="F:serine-type carboxypeptidase activity"/>
    <property type="evidence" value="ECO:0007669"/>
    <property type="project" value="UniProtKB-UniRule"/>
</dbReference>
<protein>
    <recommendedName>
        <fullName evidence="7">Carboxypeptidase</fullName>
        <ecNumber evidence="7">3.4.16.-</ecNumber>
    </recommendedName>
</protein>
<dbReference type="EMBL" id="VNKQ01000020">
    <property type="protein sequence ID" value="KAG0645168.1"/>
    <property type="molecule type" value="Genomic_DNA"/>
</dbReference>
<keyword evidence="3 7" id="KW-0645">Protease</keyword>
<evidence type="ECO:0000256" key="8">
    <source>
        <dbReference type="SAM" id="MobiDB-lite"/>
    </source>
</evidence>
<dbReference type="FunFam" id="3.40.50.1820:FF:000118">
    <property type="entry name" value="Carboxypeptidase"/>
    <property type="match status" value="1"/>
</dbReference>
<gene>
    <name evidence="9" type="ORF">D0Z07_9283</name>
</gene>
<dbReference type="InterPro" id="IPR029058">
    <property type="entry name" value="AB_hydrolase_fold"/>
</dbReference>
<organism evidence="9 10">
    <name type="scientific">Hyphodiscus hymeniophilus</name>
    <dbReference type="NCBI Taxonomy" id="353542"/>
    <lineage>
        <taxon>Eukaryota</taxon>
        <taxon>Fungi</taxon>
        <taxon>Dikarya</taxon>
        <taxon>Ascomycota</taxon>
        <taxon>Pezizomycotina</taxon>
        <taxon>Leotiomycetes</taxon>
        <taxon>Helotiales</taxon>
        <taxon>Hyphodiscaceae</taxon>
        <taxon>Hyphodiscus</taxon>
    </lineage>
</organism>
<keyword evidence="5 7" id="KW-0378">Hydrolase</keyword>
<evidence type="ECO:0000256" key="5">
    <source>
        <dbReference type="ARBA" id="ARBA00022801"/>
    </source>
</evidence>
<comment type="similarity">
    <text evidence="1 7">Belongs to the peptidase S10 family.</text>
</comment>
<name>A0A9P6VDK2_9HELO</name>
<evidence type="ECO:0000256" key="6">
    <source>
        <dbReference type="ARBA" id="ARBA00023180"/>
    </source>
</evidence>
<dbReference type="SUPFAM" id="SSF53474">
    <property type="entry name" value="alpha/beta-Hydrolases"/>
    <property type="match status" value="1"/>
</dbReference>
<feature type="region of interest" description="Disordered" evidence="8">
    <location>
        <begin position="27"/>
        <end position="51"/>
    </location>
</feature>
<dbReference type="Gene3D" id="3.40.50.1820">
    <property type="entry name" value="alpha/beta hydrolase"/>
    <property type="match status" value="1"/>
</dbReference>
<evidence type="ECO:0000256" key="2">
    <source>
        <dbReference type="ARBA" id="ARBA00022645"/>
    </source>
</evidence>
<dbReference type="PANTHER" id="PTHR11802:SF479">
    <property type="entry name" value="CARBOXYPEPTIDASE"/>
    <property type="match status" value="1"/>
</dbReference>
<dbReference type="AlphaFoldDB" id="A0A9P6VDK2"/>
<dbReference type="InterPro" id="IPR018202">
    <property type="entry name" value="Ser_caboxypep_ser_AS"/>
</dbReference>
<dbReference type="PROSITE" id="PS00131">
    <property type="entry name" value="CARBOXYPEPT_SER_SER"/>
    <property type="match status" value="1"/>
</dbReference>
<evidence type="ECO:0000313" key="10">
    <source>
        <dbReference type="Proteomes" id="UP000785200"/>
    </source>
</evidence>
<dbReference type="Proteomes" id="UP000785200">
    <property type="component" value="Unassembled WGS sequence"/>
</dbReference>
<dbReference type="OrthoDB" id="443318at2759"/>
<evidence type="ECO:0000256" key="4">
    <source>
        <dbReference type="ARBA" id="ARBA00022729"/>
    </source>
</evidence>
<feature type="chain" id="PRO_5040547131" description="Carboxypeptidase" evidence="7">
    <location>
        <begin position="20"/>
        <end position="550"/>
    </location>
</feature>
<keyword evidence="2 7" id="KW-0121">Carboxypeptidase</keyword>
<keyword evidence="10" id="KW-1185">Reference proteome</keyword>
<dbReference type="PANTHER" id="PTHR11802">
    <property type="entry name" value="SERINE PROTEASE FAMILY S10 SERINE CARBOXYPEPTIDASE"/>
    <property type="match status" value="1"/>
</dbReference>
<feature type="signal peptide" evidence="7">
    <location>
        <begin position="1"/>
        <end position="19"/>
    </location>
</feature>
<evidence type="ECO:0000256" key="3">
    <source>
        <dbReference type="ARBA" id="ARBA00022670"/>
    </source>
</evidence>
<dbReference type="Pfam" id="PF00450">
    <property type="entry name" value="Peptidase_S10"/>
    <property type="match status" value="1"/>
</dbReference>
<accession>A0A9P6VDK2</accession>
<keyword evidence="6" id="KW-0325">Glycoprotein</keyword>
<dbReference type="GO" id="GO:0006508">
    <property type="term" value="P:proteolysis"/>
    <property type="evidence" value="ECO:0007669"/>
    <property type="project" value="UniProtKB-KW"/>
</dbReference>
<proteinExistence type="inferred from homology"/>
<dbReference type="InterPro" id="IPR033124">
    <property type="entry name" value="Ser_caboxypep_his_AS"/>
</dbReference>
<dbReference type="InterPro" id="IPR001563">
    <property type="entry name" value="Peptidase_S10"/>
</dbReference>
<evidence type="ECO:0000256" key="7">
    <source>
        <dbReference type="RuleBase" id="RU361156"/>
    </source>
</evidence>
<evidence type="ECO:0000256" key="1">
    <source>
        <dbReference type="ARBA" id="ARBA00009431"/>
    </source>
</evidence>
<reference evidence="9" key="1">
    <citation type="submission" date="2019-07" db="EMBL/GenBank/DDBJ databases">
        <title>Hyphodiscus hymeniophilus genome sequencing and assembly.</title>
        <authorList>
            <person name="Kramer G."/>
            <person name="Nodwell J."/>
        </authorList>
    </citation>
    <scope>NUCLEOTIDE SEQUENCE</scope>
    <source>
        <strain evidence="9">ATCC 34498</strain>
    </source>
</reference>
<comment type="caution">
    <text evidence="9">The sequence shown here is derived from an EMBL/GenBank/DDBJ whole genome shotgun (WGS) entry which is preliminary data.</text>
</comment>
<evidence type="ECO:0000313" key="9">
    <source>
        <dbReference type="EMBL" id="KAG0645168.1"/>
    </source>
</evidence>
<dbReference type="PRINTS" id="PR00724">
    <property type="entry name" value="CRBOXYPTASEC"/>
</dbReference>